<feature type="compositionally biased region" description="Basic and acidic residues" evidence="8">
    <location>
        <begin position="306"/>
        <end position="322"/>
    </location>
</feature>
<evidence type="ECO:0000256" key="4">
    <source>
        <dbReference type="ARBA" id="ARBA00022771"/>
    </source>
</evidence>
<dbReference type="Gene3D" id="3.40.50.300">
    <property type="entry name" value="P-loop containing nucleotide triphosphate hydrolases"/>
    <property type="match status" value="1"/>
</dbReference>
<gene>
    <name evidence="10" type="ORF">RND71_024352</name>
</gene>
<feature type="region of interest" description="Disordered" evidence="8">
    <location>
        <begin position="377"/>
        <end position="404"/>
    </location>
</feature>
<evidence type="ECO:0000259" key="9">
    <source>
        <dbReference type="PROSITE" id="PS51805"/>
    </source>
</evidence>
<protein>
    <recommendedName>
        <fullName evidence="9">PHD-type domain-containing protein</fullName>
    </recommendedName>
</protein>
<keyword evidence="7" id="KW-0103">Bromodomain</keyword>
<keyword evidence="5" id="KW-0862">Zinc</keyword>
<dbReference type="GO" id="GO:0003682">
    <property type="term" value="F:chromatin binding"/>
    <property type="evidence" value="ECO:0007669"/>
    <property type="project" value="TreeGrafter"/>
</dbReference>
<evidence type="ECO:0000256" key="5">
    <source>
        <dbReference type="ARBA" id="ARBA00022833"/>
    </source>
</evidence>
<dbReference type="Pfam" id="PF13771">
    <property type="entry name" value="zf-HC5HC2H"/>
    <property type="match status" value="1"/>
</dbReference>
<dbReference type="EMBL" id="JAVYJV010000013">
    <property type="protein sequence ID" value="KAK4355381.1"/>
    <property type="molecule type" value="Genomic_DNA"/>
</dbReference>
<evidence type="ECO:0000256" key="8">
    <source>
        <dbReference type="SAM" id="MobiDB-lite"/>
    </source>
</evidence>
<keyword evidence="11" id="KW-1185">Reference proteome</keyword>
<feature type="compositionally biased region" description="Low complexity" evidence="8">
    <location>
        <begin position="135"/>
        <end position="146"/>
    </location>
</feature>
<dbReference type="GO" id="GO:0005634">
    <property type="term" value="C:nucleus"/>
    <property type="evidence" value="ECO:0007669"/>
    <property type="project" value="TreeGrafter"/>
</dbReference>
<dbReference type="InterPro" id="IPR034732">
    <property type="entry name" value="EPHD"/>
</dbReference>
<dbReference type="InterPro" id="IPR003593">
    <property type="entry name" value="AAA+_ATPase"/>
</dbReference>
<feature type="region of interest" description="Disordered" evidence="8">
    <location>
        <begin position="1463"/>
        <end position="1490"/>
    </location>
</feature>
<dbReference type="FunFam" id="3.30.40.10:FF:000739">
    <property type="entry name" value="P-loop containing nucleoside triphosphate hydrolases superfamily protein"/>
    <property type="match status" value="1"/>
</dbReference>
<evidence type="ECO:0000256" key="6">
    <source>
        <dbReference type="ARBA" id="ARBA00022840"/>
    </source>
</evidence>
<feature type="compositionally biased region" description="Basic and acidic residues" evidence="8">
    <location>
        <begin position="1471"/>
        <end position="1490"/>
    </location>
</feature>
<dbReference type="GO" id="GO:0016887">
    <property type="term" value="F:ATP hydrolysis activity"/>
    <property type="evidence" value="ECO:0007669"/>
    <property type="project" value="InterPro"/>
</dbReference>
<dbReference type="FunFam" id="3.40.50.300:FF:000061">
    <property type="entry name" value="ATPase family, AAA domain-containing 2"/>
    <property type="match status" value="1"/>
</dbReference>
<feature type="compositionally biased region" description="Basic and acidic residues" evidence="8">
    <location>
        <begin position="88"/>
        <end position="103"/>
    </location>
</feature>
<keyword evidence="2" id="KW-0479">Metal-binding</keyword>
<feature type="domain" description="PHD-type" evidence="9">
    <location>
        <begin position="394"/>
        <end position="514"/>
    </location>
</feature>
<dbReference type="InterPro" id="IPR003960">
    <property type="entry name" value="ATPase_AAA_CS"/>
</dbReference>
<comment type="similarity">
    <text evidence="1">Belongs to the AAA ATPase family.</text>
</comment>
<dbReference type="Pfam" id="PF00004">
    <property type="entry name" value="AAA"/>
    <property type="match status" value="1"/>
</dbReference>
<evidence type="ECO:0000256" key="2">
    <source>
        <dbReference type="ARBA" id="ARBA00022723"/>
    </source>
</evidence>
<evidence type="ECO:0000313" key="10">
    <source>
        <dbReference type="EMBL" id="KAK4355381.1"/>
    </source>
</evidence>
<comment type="caution">
    <text evidence="10">The sequence shown here is derived from an EMBL/GenBank/DDBJ whole genome shotgun (WGS) entry which is preliminary data.</text>
</comment>
<dbReference type="GO" id="GO:0005524">
    <property type="term" value="F:ATP binding"/>
    <property type="evidence" value="ECO:0007669"/>
    <property type="project" value="UniProtKB-KW"/>
</dbReference>
<dbReference type="InterPro" id="IPR041569">
    <property type="entry name" value="AAA_lid_3"/>
</dbReference>
<dbReference type="Pfam" id="PF17862">
    <property type="entry name" value="AAA_lid_3"/>
    <property type="match status" value="1"/>
</dbReference>
<evidence type="ECO:0000313" key="11">
    <source>
        <dbReference type="Proteomes" id="UP001291623"/>
    </source>
</evidence>
<dbReference type="InterPro" id="IPR013083">
    <property type="entry name" value="Znf_RING/FYVE/PHD"/>
</dbReference>
<dbReference type="InterPro" id="IPR027417">
    <property type="entry name" value="P-loop_NTPase"/>
</dbReference>
<name>A0AAE1RPG6_9SOLA</name>
<reference evidence="10" key="1">
    <citation type="submission" date="2023-12" db="EMBL/GenBank/DDBJ databases">
        <title>Genome assembly of Anisodus tanguticus.</title>
        <authorList>
            <person name="Wang Y.-J."/>
        </authorList>
    </citation>
    <scope>NUCLEOTIDE SEQUENCE</scope>
    <source>
        <strain evidence="10">KB-2021</strain>
        <tissue evidence="10">Leaf</tissue>
    </source>
</reference>
<dbReference type="InterPro" id="IPR045199">
    <property type="entry name" value="ATAD2-like"/>
</dbReference>
<dbReference type="PROSITE" id="PS00674">
    <property type="entry name" value="AAA"/>
    <property type="match status" value="1"/>
</dbReference>
<feature type="compositionally biased region" description="Polar residues" evidence="8">
    <location>
        <begin position="197"/>
        <end position="206"/>
    </location>
</feature>
<dbReference type="InterPro" id="IPR003959">
    <property type="entry name" value="ATPase_AAA_core"/>
</dbReference>
<feature type="region of interest" description="Disordered" evidence="8">
    <location>
        <begin position="1552"/>
        <end position="1571"/>
    </location>
</feature>
<keyword evidence="6" id="KW-0067">ATP-binding</keyword>
<feature type="region of interest" description="Disordered" evidence="8">
    <location>
        <begin position="1"/>
        <end position="147"/>
    </location>
</feature>
<feature type="region of interest" description="Disordered" evidence="8">
    <location>
        <begin position="291"/>
        <end position="322"/>
    </location>
</feature>
<dbReference type="GO" id="GO:0042393">
    <property type="term" value="F:histone binding"/>
    <property type="evidence" value="ECO:0007669"/>
    <property type="project" value="TreeGrafter"/>
</dbReference>
<dbReference type="PANTHER" id="PTHR23069:SF7">
    <property type="entry name" value="P-LOOP CONTAINING NUCLEOSIDE TRIPHOSPHATE HYDROLASES SUPERFAMILY PROTEIN"/>
    <property type="match status" value="1"/>
</dbReference>
<dbReference type="PANTHER" id="PTHR23069">
    <property type="entry name" value="AAA DOMAIN-CONTAINING"/>
    <property type="match status" value="1"/>
</dbReference>
<dbReference type="GO" id="GO:0006334">
    <property type="term" value="P:nucleosome assembly"/>
    <property type="evidence" value="ECO:0007669"/>
    <property type="project" value="TreeGrafter"/>
</dbReference>
<evidence type="ECO:0000256" key="3">
    <source>
        <dbReference type="ARBA" id="ARBA00022741"/>
    </source>
</evidence>
<dbReference type="FunFam" id="1.10.8.60:FF:000084">
    <property type="entry name" value="p-loop containing nucleoside triphosphate hydrolase superfamily protein"/>
    <property type="match status" value="1"/>
</dbReference>
<dbReference type="Proteomes" id="UP001291623">
    <property type="component" value="Unassembled WGS sequence"/>
</dbReference>
<feature type="region of interest" description="Disordered" evidence="8">
    <location>
        <begin position="1606"/>
        <end position="1627"/>
    </location>
</feature>
<dbReference type="Gene3D" id="1.10.8.60">
    <property type="match status" value="1"/>
</dbReference>
<accession>A0AAE1RPG6</accession>
<dbReference type="SUPFAM" id="SSF52540">
    <property type="entry name" value="P-loop containing nucleoside triphosphate hydrolases"/>
    <property type="match status" value="1"/>
</dbReference>
<evidence type="ECO:0000256" key="1">
    <source>
        <dbReference type="ARBA" id="ARBA00006914"/>
    </source>
</evidence>
<dbReference type="PROSITE" id="PS51805">
    <property type="entry name" value="EPHD"/>
    <property type="match status" value="1"/>
</dbReference>
<dbReference type="SMART" id="SM00382">
    <property type="entry name" value="AAA"/>
    <property type="match status" value="1"/>
</dbReference>
<dbReference type="GO" id="GO:0045815">
    <property type="term" value="P:transcription initiation-coupled chromatin remodeling"/>
    <property type="evidence" value="ECO:0007669"/>
    <property type="project" value="TreeGrafter"/>
</dbReference>
<keyword evidence="3" id="KW-0547">Nucleotide-binding</keyword>
<feature type="compositionally biased region" description="Basic residues" evidence="8">
    <location>
        <begin position="123"/>
        <end position="134"/>
    </location>
</feature>
<feature type="compositionally biased region" description="Basic and acidic residues" evidence="8">
    <location>
        <begin position="170"/>
        <end position="182"/>
    </location>
</feature>
<sequence length="1818" mass="202529">MRLSRTASVARRRNDIKLVNSRARKKHKRLDEVNEETYNQNHNVVEKVENSESNGEESEVELRRSSRVPKAPVVLDASPPPPKKRQKIDRSGVSRVEKGDVVKVESACSTSKGLEEGTSGWRSRLRSRAKRTNNRVRNSVKSSSPVGKRKLFQDVEWPKKEETELEVEELDKQEASECEKSTIVKSKRPGRVKASNVMVTKQQETDTGGGVEDGKMINQEELLQVRDEIDDDISETGVKEVVEDDNAPLRLVNKDKAQLETCVVPEQCHTNDQVSTAEQNLQSKNEVSVGVNDQKDAMEGGLLANGEKDGQREKQAEDGVDRVDDAQEKDEVFFGDKALEVEKAVKKECASDSTLRKRRIREGRHCGLCGGGTDGKPPKKLVNGAASDDEAHSGPSSSDEPNYDMWDGFGDEPGWLGRLLGPINDRYGIAGIWVHQQCAVWSPEVYFAGLGCLKNVRAALCRGRVLKCSRCGRPGATIGCRVDRCPKTYHLPCARANGCIFDHRKFLIACTDHRHLFQPYGSNYLQRIKKLKARKMKFELRKLSNDALRKDVEAEEKWLENCGEDEEFLKRESKRLQRDLLRIAPIYIGGLNSDAGIQFQGWDSVAGLQNVIQCMKEVVILPLLYPELFSSLGLTPPRGVLLHGYPGTGKTLVVRALIGSCARGDKRIAYFARKGADCLGKYVGDAERQLRLLFQVAEKSQPSVIFFDEIDGLAPCRGRQQDQTHSSVVSTLLALMDGLKPRGSVVVIGATNRPDAVDPALRRPGRFDREIYFPLPSVKDREAILSLHTKKWPKPVSGPVLKWIARKTMGFAGADLQALCTQAAIIALKRSFPLHKQLSAAVKAPNAACTPLPNFKVDERDWVEAITCAPPPCSRREAGMAANDVVSAPLHTFLVPCLLQPLSRLLVSLYLDERLWFPPLLFKAAEFVKDVILSAMVEKKLPSNNWQSYVNDLLQEPNVISQIEKHFIRANILVGDANIGGFDAVDDDIAHGLSDSEPSKLQWAGARPNLLKNISHMPGKKSGFRILISGNPRSGQRHLASCLFHCFVGNVDVQKVDLATISQEGHGDVIQGLTQILMRCANVGKCMIFMPRVDLWAMETSDRVRQEDGCSLVNPESLGKEAHLHYNIEGESADQAGDAVKRASYLWSSFVEQVESICVSTYVMLLATSDVQLEALPVSVRQFFKSQVSKCSIPIPSEDSVSRFTEQLDRNFDQECLIDSSAAKLSKDLAQHFTQLIHHTNHVHLHTCNDEASDKSEGNVAVECQRSDLKSTIEHVNKQCPIPTSAIVSSRNVKGKSSLMLAITTFGYQILRYPHFSELCWFTSKLRESPSADINGPWKGWPFNSCVIRPIDSMINVTLSSNNNKCKEKYCIVKGLVAIGLLAYRGKYSSIREVSSEVRKVLELLVEQIHDKIQNGRDRYQFVRLLSQVAYLDDMVNSWVYTLQSLGGDSQLAEANPNIGCAGLPESADAPENKPLREGGCELEESLDKPETLETCRPELTAENCRRVNPEASGVSNLPDIGAVEHEPPRVAAVNHSAPSRQLTHSVHSVLNHNSCMPDDTDKHLESSGDCVSKRHSNGLMELNIEDVQEDGSNYSKDRCGFEHSNYSTSSNTNGRLSTPNNLQIGDSNQKSVGNSIGLECSNICSNLSTDSSVLCLYQCCPQCLLNLQRTLKKMLSYEWELKKAFIVEDAYDFLASLAANLHSALRISVLADDSTVFDEKRVQERYSEYFECKETDLCECRNLENRLIKLRECNCHLKSSVQTEKCKSSQNLPQVFIFREGVLTNLDKKDVSTHCKFETLCLCSLVEWIVMRKEPLD</sequence>
<keyword evidence="4" id="KW-0863">Zinc-finger</keyword>
<dbReference type="GO" id="GO:0006337">
    <property type="term" value="P:nucleosome disassembly"/>
    <property type="evidence" value="ECO:0007669"/>
    <property type="project" value="TreeGrafter"/>
</dbReference>
<feature type="region of interest" description="Disordered" evidence="8">
    <location>
        <begin position="168"/>
        <end position="217"/>
    </location>
</feature>
<proteinExistence type="inferred from homology"/>
<organism evidence="10 11">
    <name type="scientific">Anisodus tanguticus</name>
    <dbReference type="NCBI Taxonomy" id="243964"/>
    <lineage>
        <taxon>Eukaryota</taxon>
        <taxon>Viridiplantae</taxon>
        <taxon>Streptophyta</taxon>
        <taxon>Embryophyta</taxon>
        <taxon>Tracheophyta</taxon>
        <taxon>Spermatophyta</taxon>
        <taxon>Magnoliopsida</taxon>
        <taxon>eudicotyledons</taxon>
        <taxon>Gunneridae</taxon>
        <taxon>Pentapetalae</taxon>
        <taxon>asterids</taxon>
        <taxon>lamiids</taxon>
        <taxon>Solanales</taxon>
        <taxon>Solanaceae</taxon>
        <taxon>Solanoideae</taxon>
        <taxon>Hyoscyameae</taxon>
        <taxon>Anisodus</taxon>
    </lineage>
</organism>
<dbReference type="GO" id="GO:0008270">
    <property type="term" value="F:zinc ion binding"/>
    <property type="evidence" value="ECO:0007669"/>
    <property type="project" value="UniProtKB-KW"/>
</dbReference>
<evidence type="ECO:0000256" key="7">
    <source>
        <dbReference type="ARBA" id="ARBA00023117"/>
    </source>
</evidence>
<dbReference type="Gene3D" id="3.30.40.10">
    <property type="entry name" value="Zinc/RING finger domain, C3HC4 (zinc finger)"/>
    <property type="match status" value="1"/>
</dbReference>